<gene>
    <name evidence="1" type="ORF">F5144DRAFT_580590</name>
</gene>
<proteinExistence type="predicted"/>
<sequence>MAPLEASSILLSAGLPPDRVLVPSDADFVERQSSYWSCSVRSLQPACIVQPQSAEEVSSVLRALVSEQISFAVRSGGHTAWVGANTIGGGGVTIDLGRLNHVRVSNEPGESESMVDLGPGNRWGKVYAELAEHGLTVAGGREGNVGVAGLILGGGMAFFTARHGLACDNVVEYEVVLADGNIVKARREGKYADLFRALKGGGNNFGIVTNFKMSSIAARPVWAGMTIHPKEATLQAIEALKDYTDAVPTDVDSNLLCFFTYTPDFKDIKVVGALIHMAGIEDSPSYKQWLDMPLTATTCKETTVPQLAMDYSQAKDYHNVWFTATFKNDTRVVAKAAELHDGLVSDLKLFIPDGDFVTQCLFQPFPRLFGQRSAAAGGNMLGIDRQRENGLLWLAVAQVRTADQERFAYSKIKEWVQAVKEFAASIDGNLEWTYLNYADKSQDPLGSYGAENVRVMQEVAQKYDPQGVFQTRCPGGFKVSNVRLPN</sequence>
<comment type="caution">
    <text evidence="1">The sequence shown here is derived from an EMBL/GenBank/DDBJ whole genome shotgun (WGS) entry which is preliminary data.</text>
</comment>
<accession>A0ACB7P6W0</accession>
<evidence type="ECO:0000313" key="1">
    <source>
        <dbReference type="EMBL" id="KAH6628939.1"/>
    </source>
</evidence>
<keyword evidence="2" id="KW-1185">Reference proteome</keyword>
<organism evidence="1 2">
    <name type="scientific">Chaetomium tenue</name>
    <dbReference type="NCBI Taxonomy" id="1854479"/>
    <lineage>
        <taxon>Eukaryota</taxon>
        <taxon>Fungi</taxon>
        <taxon>Dikarya</taxon>
        <taxon>Ascomycota</taxon>
        <taxon>Pezizomycotina</taxon>
        <taxon>Sordariomycetes</taxon>
        <taxon>Sordariomycetidae</taxon>
        <taxon>Sordariales</taxon>
        <taxon>Chaetomiaceae</taxon>
        <taxon>Chaetomium</taxon>
    </lineage>
</organism>
<reference evidence="1 2" key="1">
    <citation type="journal article" date="2021" name="Nat. Commun.">
        <title>Genetic determinants of endophytism in the Arabidopsis root mycobiome.</title>
        <authorList>
            <person name="Mesny F."/>
            <person name="Miyauchi S."/>
            <person name="Thiergart T."/>
            <person name="Pickel B."/>
            <person name="Atanasova L."/>
            <person name="Karlsson M."/>
            <person name="Huettel B."/>
            <person name="Barry K.W."/>
            <person name="Haridas S."/>
            <person name="Chen C."/>
            <person name="Bauer D."/>
            <person name="Andreopoulos W."/>
            <person name="Pangilinan J."/>
            <person name="LaButti K."/>
            <person name="Riley R."/>
            <person name="Lipzen A."/>
            <person name="Clum A."/>
            <person name="Drula E."/>
            <person name="Henrissat B."/>
            <person name="Kohler A."/>
            <person name="Grigoriev I.V."/>
            <person name="Martin F.M."/>
            <person name="Hacquard S."/>
        </authorList>
    </citation>
    <scope>NUCLEOTIDE SEQUENCE [LARGE SCALE GENOMIC DNA]</scope>
    <source>
        <strain evidence="1 2">MPI-SDFR-AT-0079</strain>
    </source>
</reference>
<dbReference type="EMBL" id="JAGIZQ010000005">
    <property type="protein sequence ID" value="KAH6628939.1"/>
    <property type="molecule type" value="Genomic_DNA"/>
</dbReference>
<protein>
    <submittedName>
        <fullName evidence="1">Uncharacterized protein</fullName>
    </submittedName>
</protein>
<dbReference type="Proteomes" id="UP000724584">
    <property type="component" value="Unassembled WGS sequence"/>
</dbReference>
<evidence type="ECO:0000313" key="2">
    <source>
        <dbReference type="Proteomes" id="UP000724584"/>
    </source>
</evidence>
<name>A0ACB7P6W0_9PEZI</name>